<dbReference type="Gene3D" id="1.10.10.10">
    <property type="entry name" value="Winged helix-like DNA-binding domain superfamily/Winged helix DNA-binding domain"/>
    <property type="match status" value="1"/>
</dbReference>
<dbReference type="PANTHER" id="PTHR43214:SF42">
    <property type="entry name" value="TRANSCRIPTIONAL REGULATORY PROTEIN DESR"/>
    <property type="match status" value="1"/>
</dbReference>
<keyword evidence="1" id="KW-0238">DNA-binding</keyword>
<dbReference type="InterPro" id="IPR001789">
    <property type="entry name" value="Sig_transdc_resp-reg_receiver"/>
</dbReference>
<reference evidence="4" key="1">
    <citation type="submission" date="2020-05" db="EMBL/GenBank/DDBJ databases">
        <authorList>
            <person name="Chiriac C."/>
            <person name="Salcher M."/>
            <person name="Ghai R."/>
            <person name="Kavagutti S V."/>
        </authorList>
    </citation>
    <scope>NUCLEOTIDE SEQUENCE</scope>
</reference>
<dbReference type="Pfam" id="PF00072">
    <property type="entry name" value="Response_reg"/>
    <property type="match status" value="1"/>
</dbReference>
<dbReference type="EMBL" id="CAFBNB010000039">
    <property type="protein sequence ID" value="CAB4923233.1"/>
    <property type="molecule type" value="Genomic_DNA"/>
</dbReference>
<dbReference type="InterPro" id="IPR039420">
    <property type="entry name" value="WalR-like"/>
</dbReference>
<dbReference type="InterPro" id="IPR000792">
    <property type="entry name" value="Tscrpt_reg_LuxR_C"/>
</dbReference>
<evidence type="ECO:0000259" key="2">
    <source>
        <dbReference type="PROSITE" id="PS50043"/>
    </source>
</evidence>
<feature type="domain" description="HTH luxR-type" evidence="2">
    <location>
        <begin position="140"/>
        <end position="211"/>
    </location>
</feature>
<dbReference type="CDD" id="cd06170">
    <property type="entry name" value="LuxR_C_like"/>
    <property type="match status" value="1"/>
</dbReference>
<evidence type="ECO:0000313" key="4">
    <source>
        <dbReference type="EMBL" id="CAB4923233.1"/>
    </source>
</evidence>
<sequence>MVGGGRTVLVVEDDLLTLGLLAEILTQSGFVVGAAATVAQARLMWERMSPEAVVLDVDLGPGVNGFDLADAFLARSPSLAVLFLSNLPDARFAGRDPGSLPAGVGYLRKDRLAEPKALVAALNAVLGRSSIDIPREDLDPDRPLAGLSRTQVEVLRMVALGMSNQQIADERGTTPRAVHNVLTRTMALIGAVETGEGSARVAAAREFIRVAGLPTSP</sequence>
<dbReference type="InterPro" id="IPR011006">
    <property type="entry name" value="CheY-like_superfamily"/>
</dbReference>
<dbReference type="Gene3D" id="3.40.50.2300">
    <property type="match status" value="1"/>
</dbReference>
<feature type="domain" description="Response regulatory" evidence="3">
    <location>
        <begin position="7"/>
        <end position="124"/>
    </location>
</feature>
<dbReference type="PROSITE" id="PS50110">
    <property type="entry name" value="RESPONSE_REGULATORY"/>
    <property type="match status" value="1"/>
</dbReference>
<dbReference type="InterPro" id="IPR016032">
    <property type="entry name" value="Sig_transdc_resp-reg_C-effctor"/>
</dbReference>
<accession>A0A6J7HWY4</accession>
<dbReference type="SUPFAM" id="SSF52172">
    <property type="entry name" value="CheY-like"/>
    <property type="match status" value="1"/>
</dbReference>
<protein>
    <submittedName>
        <fullName evidence="4">Unannotated protein</fullName>
    </submittedName>
</protein>
<dbReference type="GO" id="GO:0000160">
    <property type="term" value="P:phosphorelay signal transduction system"/>
    <property type="evidence" value="ECO:0007669"/>
    <property type="project" value="InterPro"/>
</dbReference>
<proteinExistence type="predicted"/>
<dbReference type="SMART" id="SM00421">
    <property type="entry name" value="HTH_LUXR"/>
    <property type="match status" value="1"/>
</dbReference>
<evidence type="ECO:0000256" key="1">
    <source>
        <dbReference type="ARBA" id="ARBA00023125"/>
    </source>
</evidence>
<dbReference type="PROSITE" id="PS50043">
    <property type="entry name" value="HTH_LUXR_2"/>
    <property type="match status" value="1"/>
</dbReference>
<dbReference type="GO" id="GO:0003677">
    <property type="term" value="F:DNA binding"/>
    <property type="evidence" value="ECO:0007669"/>
    <property type="project" value="UniProtKB-KW"/>
</dbReference>
<organism evidence="4">
    <name type="scientific">freshwater metagenome</name>
    <dbReference type="NCBI Taxonomy" id="449393"/>
    <lineage>
        <taxon>unclassified sequences</taxon>
        <taxon>metagenomes</taxon>
        <taxon>ecological metagenomes</taxon>
    </lineage>
</organism>
<dbReference type="AlphaFoldDB" id="A0A6J7HWY4"/>
<dbReference type="CDD" id="cd00156">
    <property type="entry name" value="REC"/>
    <property type="match status" value="1"/>
</dbReference>
<dbReference type="PANTHER" id="PTHR43214">
    <property type="entry name" value="TWO-COMPONENT RESPONSE REGULATOR"/>
    <property type="match status" value="1"/>
</dbReference>
<dbReference type="SUPFAM" id="SSF46894">
    <property type="entry name" value="C-terminal effector domain of the bipartite response regulators"/>
    <property type="match status" value="1"/>
</dbReference>
<dbReference type="Pfam" id="PF00196">
    <property type="entry name" value="GerE"/>
    <property type="match status" value="1"/>
</dbReference>
<evidence type="ECO:0000259" key="3">
    <source>
        <dbReference type="PROSITE" id="PS50110"/>
    </source>
</evidence>
<name>A0A6J7HWY4_9ZZZZ</name>
<gene>
    <name evidence="4" type="ORF">UFOPK3720_00337</name>
</gene>
<dbReference type="InterPro" id="IPR036388">
    <property type="entry name" value="WH-like_DNA-bd_sf"/>
</dbReference>
<dbReference type="GO" id="GO:0006355">
    <property type="term" value="P:regulation of DNA-templated transcription"/>
    <property type="evidence" value="ECO:0007669"/>
    <property type="project" value="InterPro"/>
</dbReference>
<dbReference type="SMART" id="SM00448">
    <property type="entry name" value="REC"/>
    <property type="match status" value="1"/>
</dbReference>